<proteinExistence type="predicted"/>
<dbReference type="RefSeq" id="WP_224189628.1">
    <property type="nucleotide sequence ID" value="NZ_JAIRAU010000001.1"/>
</dbReference>
<dbReference type="PANTHER" id="PTHR43485">
    <property type="entry name" value="HYDROGENASE-4 COMPONENT G"/>
    <property type="match status" value="1"/>
</dbReference>
<reference evidence="3" key="1">
    <citation type="submission" date="2021-08" db="EMBL/GenBank/DDBJ databases">
        <authorList>
            <person name="Stevens D.C."/>
        </authorList>
    </citation>
    <scope>NUCLEOTIDE SEQUENCE</scope>
    <source>
        <strain evidence="3">DSM 53165</strain>
    </source>
</reference>
<dbReference type="InterPro" id="IPR029014">
    <property type="entry name" value="NiFe-Hase_large"/>
</dbReference>
<dbReference type="InterPro" id="IPR001135">
    <property type="entry name" value="NADH_Q_OxRdtase_suD"/>
</dbReference>
<sequence>MRSFLRLVSPRSVTAAPGEGGPAPLLVAAVDDLPELPGDAFVAALSRETSAGARVLAYHGRRDDDRGVVLTAALVRSRGLAVMRGRARHDRPLPSVRGPLGAHERLLERTYGLQLAGPPPRRLDDDILDPRDMWFWPAAKGPTAQGRRAEPGQLVDRGPLRLYCRGDRVRAVELRALPERDVEAVLCTRPLGHLPALIETLRGEGSVARAWAHALAIEGLAGGPFDLACAVHRGVGLELERVACHLAGQARLARAIGFGVGAAEHERLHAVVRDLLMRLCGSRHGHGHVRPGGVREPIGAARLADVRATLADFRDAFAGCSADMMGLRSVLDRLDGVGAIARRDAHDLGLVGPPARACGLPHDLRRDLPGELYRRHALDVFVEYDGDCLARASIRAREIEAAVAWILACVAEAVGARPTALAGLAPRHLAIAAVEGARGPIVHLLETDRDGRLLDYRAQDPGMFAWPGLAAALRGGSLTDLQVCGHSFDLSLAHDGRGAR</sequence>
<name>A0ABS7TI16_9BACT</name>
<evidence type="ECO:0000259" key="2">
    <source>
        <dbReference type="Pfam" id="PF00346"/>
    </source>
</evidence>
<dbReference type="PANTHER" id="PTHR43485:SF1">
    <property type="entry name" value="FORMATE HYDROGENLYASE SUBUNIT 5-RELATED"/>
    <property type="match status" value="1"/>
</dbReference>
<dbReference type="InterPro" id="IPR052197">
    <property type="entry name" value="ComplexI_49kDa-like"/>
</dbReference>
<evidence type="ECO:0000313" key="4">
    <source>
        <dbReference type="Proteomes" id="UP001139031"/>
    </source>
</evidence>
<accession>A0ABS7TI16</accession>
<dbReference type="Gene3D" id="1.10.645.10">
    <property type="entry name" value="Cytochrome-c3 Hydrogenase, chain B"/>
    <property type="match status" value="1"/>
</dbReference>
<evidence type="ECO:0000256" key="1">
    <source>
        <dbReference type="ARBA" id="ARBA00023002"/>
    </source>
</evidence>
<evidence type="ECO:0000313" key="3">
    <source>
        <dbReference type="EMBL" id="MBZ5707865.1"/>
    </source>
</evidence>
<feature type="domain" description="NADH-quinone oxidoreductase subunit D" evidence="2">
    <location>
        <begin position="272"/>
        <end position="412"/>
    </location>
</feature>
<keyword evidence="1" id="KW-0560">Oxidoreductase</keyword>
<keyword evidence="4" id="KW-1185">Reference proteome</keyword>
<dbReference type="Proteomes" id="UP001139031">
    <property type="component" value="Unassembled WGS sequence"/>
</dbReference>
<gene>
    <name evidence="3" type="ORF">K7C98_01240</name>
</gene>
<dbReference type="SUPFAM" id="SSF56762">
    <property type="entry name" value="HydB/Nqo4-like"/>
    <property type="match status" value="1"/>
</dbReference>
<organism evidence="3 4">
    <name type="scientific">Nannocystis pusilla</name>
    <dbReference type="NCBI Taxonomy" id="889268"/>
    <lineage>
        <taxon>Bacteria</taxon>
        <taxon>Pseudomonadati</taxon>
        <taxon>Myxococcota</taxon>
        <taxon>Polyangia</taxon>
        <taxon>Nannocystales</taxon>
        <taxon>Nannocystaceae</taxon>
        <taxon>Nannocystis</taxon>
    </lineage>
</organism>
<dbReference type="EMBL" id="JAIRAU010000001">
    <property type="protein sequence ID" value="MBZ5707865.1"/>
    <property type="molecule type" value="Genomic_DNA"/>
</dbReference>
<dbReference type="Pfam" id="PF00346">
    <property type="entry name" value="Complex1_49kDa"/>
    <property type="match status" value="1"/>
</dbReference>
<comment type="caution">
    <text evidence="3">The sequence shown here is derived from an EMBL/GenBank/DDBJ whole genome shotgun (WGS) entry which is preliminary data.</text>
</comment>
<protein>
    <recommendedName>
        <fullName evidence="2">NADH-quinone oxidoreductase subunit D domain-containing protein</fullName>
    </recommendedName>
</protein>